<dbReference type="Proteomes" id="UP000280708">
    <property type="component" value="Chromosome"/>
</dbReference>
<protein>
    <submittedName>
        <fullName evidence="1">Uncharacterized protein</fullName>
    </submittedName>
</protein>
<dbReference type="RefSeq" id="WP_163000277.1">
    <property type="nucleotide sequence ID" value="NZ_CP033230.1"/>
</dbReference>
<reference evidence="1 2" key="1">
    <citation type="submission" date="2018-10" db="EMBL/GenBank/DDBJ databases">
        <title>Characterization and genome analysis of a novel bacterium Sphingobium yanoikuyae SJTF8 capable of degrading PAHs.</title>
        <authorList>
            <person name="Yin C."/>
            <person name="Xiong W."/>
            <person name="Liang R."/>
        </authorList>
    </citation>
    <scope>NUCLEOTIDE SEQUENCE [LARGE SCALE GENOMIC DNA]</scope>
    <source>
        <strain evidence="1 2">SJTF8</strain>
    </source>
</reference>
<name>A0A3G2UT90_SPHYA</name>
<evidence type="ECO:0000313" key="2">
    <source>
        <dbReference type="Proteomes" id="UP000280708"/>
    </source>
</evidence>
<dbReference type="EMBL" id="CP033230">
    <property type="protein sequence ID" value="AYO78135.1"/>
    <property type="molecule type" value="Genomic_DNA"/>
</dbReference>
<sequence length="209" mass="24434">MSASKAKIEEDIHFIFSERVRFARMEQEWFSTKQCPEELRKAFMWGIPHPTDNNNKLVVGREAIARLENLAATALRRAGIQRQVDLSEVRMPLGTILFRKFALERRPIDTKNIDRALSEAAKLAARTIKARTHFIPCHLMHAEKPFEFTIGPVRFMNQRTFRSRLAGLIWQHRSVYRGDNWLRRESAKYYGSFGWIAEVSIPCCDKKNR</sequence>
<organism evidence="1 2">
    <name type="scientific">Sphingobium yanoikuyae</name>
    <name type="common">Sphingomonas yanoikuyae</name>
    <dbReference type="NCBI Taxonomy" id="13690"/>
    <lineage>
        <taxon>Bacteria</taxon>
        <taxon>Pseudomonadati</taxon>
        <taxon>Pseudomonadota</taxon>
        <taxon>Alphaproteobacteria</taxon>
        <taxon>Sphingomonadales</taxon>
        <taxon>Sphingomonadaceae</taxon>
        <taxon>Sphingobium</taxon>
    </lineage>
</organism>
<accession>A0A3G2UT90</accession>
<dbReference type="AlphaFoldDB" id="A0A3G2UT90"/>
<evidence type="ECO:0000313" key="1">
    <source>
        <dbReference type="EMBL" id="AYO78135.1"/>
    </source>
</evidence>
<proteinExistence type="predicted"/>
<gene>
    <name evidence="1" type="ORF">EBF16_15345</name>
</gene>